<dbReference type="RefSeq" id="XP_022954095.1">
    <property type="nucleotide sequence ID" value="XM_023098327.1"/>
</dbReference>
<gene>
    <name evidence="4" type="primary">LOC111456460</name>
</gene>
<protein>
    <submittedName>
        <fullName evidence="4">Uncharacterized protein LOC111456460</fullName>
    </submittedName>
</protein>
<dbReference type="Pfam" id="PF25236">
    <property type="entry name" value="DUF7851"/>
    <property type="match status" value="1"/>
</dbReference>
<reference evidence="4" key="1">
    <citation type="submission" date="2025-08" db="UniProtKB">
        <authorList>
            <consortium name="RefSeq"/>
        </authorList>
    </citation>
    <scope>IDENTIFICATION</scope>
    <source>
        <tissue evidence="4">Young leaves</tissue>
    </source>
</reference>
<feature type="domain" description="DUF7851" evidence="2">
    <location>
        <begin position="32"/>
        <end position="219"/>
    </location>
</feature>
<evidence type="ECO:0000256" key="1">
    <source>
        <dbReference type="SAM" id="MobiDB-lite"/>
    </source>
</evidence>
<dbReference type="InterPro" id="IPR057173">
    <property type="entry name" value="DUF7851"/>
</dbReference>
<dbReference type="PANTHER" id="PTHR36375">
    <property type="entry name" value="OS05G0459300 PROTEIN"/>
    <property type="match status" value="1"/>
</dbReference>
<proteinExistence type="predicted"/>
<dbReference type="AlphaFoldDB" id="A0A6J1GRG9"/>
<feature type="compositionally biased region" description="Basic residues" evidence="1">
    <location>
        <begin position="9"/>
        <end position="22"/>
    </location>
</feature>
<organism evidence="3 4">
    <name type="scientific">Cucurbita moschata</name>
    <name type="common">Winter crookneck squash</name>
    <name type="synonym">Cucurbita pepo var. moschata</name>
    <dbReference type="NCBI Taxonomy" id="3662"/>
    <lineage>
        <taxon>Eukaryota</taxon>
        <taxon>Viridiplantae</taxon>
        <taxon>Streptophyta</taxon>
        <taxon>Embryophyta</taxon>
        <taxon>Tracheophyta</taxon>
        <taxon>Spermatophyta</taxon>
        <taxon>Magnoliopsida</taxon>
        <taxon>eudicotyledons</taxon>
        <taxon>Gunneridae</taxon>
        <taxon>Pentapetalae</taxon>
        <taxon>rosids</taxon>
        <taxon>fabids</taxon>
        <taxon>Cucurbitales</taxon>
        <taxon>Cucurbitaceae</taxon>
        <taxon>Cucurbiteae</taxon>
        <taxon>Cucurbita</taxon>
    </lineage>
</organism>
<feature type="region of interest" description="Disordered" evidence="1">
    <location>
        <begin position="1"/>
        <end position="36"/>
    </location>
</feature>
<evidence type="ECO:0000259" key="2">
    <source>
        <dbReference type="Pfam" id="PF25236"/>
    </source>
</evidence>
<dbReference type="KEGG" id="cmos:111456460"/>
<dbReference type="PANTHER" id="PTHR36375:SF1">
    <property type="entry name" value="OS05G0459300 PROTEIN"/>
    <property type="match status" value="1"/>
</dbReference>
<sequence length="229" mass="25785">MDETEMNKNKSKKNKIKKQKHQHPSDQSTKSASDFNFKPSSDVKGLRFGGQFIVKSFTIRRARPLELLRLLSFPATTRNSGNKPPFPSATAFIPTNFTILAHHAWHTLTLGLGTKKSKVVLFVFENEAMKAAIDRVWPTEIPLGEVNKKMIRGLCGCEMARFKFRKGCITFYVYAVRREGCFGFSCADDLRTILESVVALKDLLDHTAMLAMPHQRTISFAAPPVAMAY</sequence>
<feature type="compositionally biased region" description="Polar residues" evidence="1">
    <location>
        <begin position="25"/>
        <end position="34"/>
    </location>
</feature>
<dbReference type="Proteomes" id="UP000504609">
    <property type="component" value="Unplaced"/>
</dbReference>
<dbReference type="GeneID" id="111456460"/>
<evidence type="ECO:0000313" key="3">
    <source>
        <dbReference type="Proteomes" id="UP000504609"/>
    </source>
</evidence>
<name>A0A6J1GRG9_CUCMO</name>
<accession>A0A6J1GRG9</accession>
<evidence type="ECO:0000313" key="4">
    <source>
        <dbReference type="RefSeq" id="XP_022954095.1"/>
    </source>
</evidence>
<keyword evidence="3" id="KW-1185">Reference proteome</keyword>